<evidence type="ECO:0000313" key="2">
    <source>
        <dbReference type="EMBL" id="CAE0420023.1"/>
    </source>
</evidence>
<proteinExistence type="predicted"/>
<dbReference type="EMBL" id="HBIM01022681">
    <property type="protein sequence ID" value="CAE0420023.1"/>
    <property type="molecule type" value="Transcribed_RNA"/>
</dbReference>
<reference evidence="2" key="1">
    <citation type="submission" date="2021-01" db="EMBL/GenBank/DDBJ databases">
        <authorList>
            <person name="Corre E."/>
            <person name="Pelletier E."/>
            <person name="Niang G."/>
            <person name="Scheremetjew M."/>
            <person name="Finn R."/>
            <person name="Kale V."/>
            <person name="Holt S."/>
            <person name="Cochrane G."/>
            <person name="Meng A."/>
            <person name="Brown T."/>
            <person name="Cohen L."/>
        </authorList>
    </citation>
    <scope>NUCLEOTIDE SEQUENCE</scope>
    <source>
        <strain evidence="2">CCMP127</strain>
    </source>
</reference>
<accession>A0A7S3PB97</accession>
<gene>
    <name evidence="2" type="ORF">ACOF00016_LOCUS16814</name>
</gene>
<protein>
    <submittedName>
        <fullName evidence="2">Uncharacterized protein</fullName>
    </submittedName>
</protein>
<dbReference type="AlphaFoldDB" id="A0A7S3PB97"/>
<name>A0A7S3PB97_9STRA</name>
<sequence length="278" mass="31993">MSMRTKVSTVQRLFSGLSVSAAAKPALRSSVSSSRSYLTTSSTLSHHHYMITGRQAYLSIVCAINPISVLQTRTFATNGGDESDNASSSDTEKSTVKQHQEWIDFQKSISVDGFETGQTTEALRKSTRGGKRLSRRKSKEALKLEERLAERQRLTDIGGGEYPPLRYSDAETERLLAQAYASIPERAGRRGTRNKKRQFKRWFLVRQIRKKYKKNMMRYQVRKMEERSRRIKNVKAVLKVAPEVRNKDREYQLEVFKRWTATMYPDKVAPKEKKESLS</sequence>
<feature type="region of interest" description="Disordered" evidence="1">
    <location>
        <begin position="78"/>
        <end position="97"/>
    </location>
</feature>
<evidence type="ECO:0000256" key="1">
    <source>
        <dbReference type="SAM" id="MobiDB-lite"/>
    </source>
</evidence>
<feature type="region of interest" description="Disordered" evidence="1">
    <location>
        <begin position="120"/>
        <end position="139"/>
    </location>
</feature>
<feature type="compositionally biased region" description="Basic residues" evidence="1">
    <location>
        <begin position="125"/>
        <end position="138"/>
    </location>
</feature>
<organism evidence="2">
    <name type="scientific">Amphora coffeiformis</name>
    <dbReference type="NCBI Taxonomy" id="265554"/>
    <lineage>
        <taxon>Eukaryota</taxon>
        <taxon>Sar</taxon>
        <taxon>Stramenopiles</taxon>
        <taxon>Ochrophyta</taxon>
        <taxon>Bacillariophyta</taxon>
        <taxon>Bacillariophyceae</taxon>
        <taxon>Bacillariophycidae</taxon>
        <taxon>Thalassiophysales</taxon>
        <taxon>Catenulaceae</taxon>
        <taxon>Amphora</taxon>
    </lineage>
</organism>